<name>A0A9W3J5E2_BACTU</name>
<dbReference type="KEGG" id="bti:BTG_05595"/>
<evidence type="ECO:0000259" key="2">
    <source>
        <dbReference type="Pfam" id="PF10145"/>
    </source>
</evidence>
<reference evidence="3 4" key="1">
    <citation type="submission" date="2012-08" db="EMBL/GenBank/DDBJ databases">
        <authorList>
            <person name="Doggett N."/>
            <person name="Teshima H."/>
            <person name="Bruce D."/>
            <person name="Detter J.C."/>
            <person name="Johnson S.L."/>
            <person name="Han C."/>
        </authorList>
    </citation>
    <scope>NUCLEOTIDE SEQUENCE [LARGE SCALE GENOMIC DNA]</scope>
    <source>
        <strain evidence="3 4">HD-771</strain>
    </source>
</reference>
<evidence type="ECO:0000313" key="3">
    <source>
        <dbReference type="EMBL" id="AFQ14611.1"/>
    </source>
</evidence>
<dbReference type="NCBIfam" id="TIGR01760">
    <property type="entry name" value="tape_meas_TP901"/>
    <property type="match status" value="1"/>
</dbReference>
<protein>
    <submittedName>
        <fullName evidence="3">TP901 family phage tail tape measure protein</fullName>
    </submittedName>
</protein>
<evidence type="ECO:0000256" key="1">
    <source>
        <dbReference type="ARBA" id="ARBA00022612"/>
    </source>
</evidence>
<dbReference type="RefSeq" id="WP_000218066.1">
    <property type="nucleotide sequence ID" value="NC_018500.1"/>
</dbReference>
<dbReference type="Pfam" id="PF10145">
    <property type="entry name" value="PhageMin_Tail"/>
    <property type="match status" value="1"/>
</dbReference>
<dbReference type="InterPro" id="IPR010090">
    <property type="entry name" value="Phage_tape_meas"/>
</dbReference>
<sequence>MTVQNERFGIDVILNDRGFQAGMRRVMQDMRNAEQQTRGLGGAGDGMGKSLAGAFASAGAALAKAGLVAGTAAIAGAFAGAIKTGKDYTFQMSKVEAISGSTSVQMAELGSNARKLGADTRWSATNVAEAYEYMAMAGWNSNQMLDASLPLLNLATAGALDLGKAADIVTDTMTPFGLKAAEAGRVADVFAVAQSKANLNVEMLGETMKYAAPIAATFGASLEDTTVIAMQFANGGIKASMAGTALRAGLSRLAEPPKPAAKALDALGVSTKNADGTMKGLRDIIGELSPKFNALTNQQQIAAAKAIFGEEAYAGWIMVLKNGLPEFDRMHTLLDESGGAAEAMAGIMANNLSGAVDNASSALENLGLILFSRIEGGLVAATNGSIGFMESLSKSIDPMNNMVEATKLLQTEQMKRAQSEAAIKKNLDDGIISQEVYNERMAETERLFLENTTSAGIHKQKLAELDAQLQAGDLTQEQYNQKKKEAEQFSLNLGKAVEQEQQKQEELGKKIEWVQGIMKQLWEVVKPVWDDIASFIGEQITKVKKFIDENGKEIESTWNLVWGVIKFFTESIWGGIKDIISGALDIIMGIIKVVGGIMNGDWEKVWEGIKDIAGGALDIIWGIFEVGFGKLLKAPLDIGKKLLKWATDTFKNLGKDIGKYIDDIIGIGGKGWSGFIDDAERIMKKIGKVVLHPIDSAKEAISKISWSKVGRDLVQTLIDGIKGMAFWVGSAVGDVTSKLNPLKWFRGADSPYNTGGGMMQSPDGNYAPMMAGGSGAPSLVGYSATGMTGLSKVLDEMGSSLQSLNSISAASASGGNYSRTVAPSGNTATNGGTFVVEVPLHIDGKELARAQAEVNTLEMNNLRARKNLGRGGSKHF</sequence>
<evidence type="ECO:0000313" key="4">
    <source>
        <dbReference type="Proteomes" id="UP000005259"/>
    </source>
</evidence>
<gene>
    <name evidence="3" type="ORF">BTG_05595</name>
</gene>
<accession>A0A9W3J5E2</accession>
<dbReference type="EMBL" id="CP003752">
    <property type="protein sequence ID" value="AFQ14611.1"/>
    <property type="molecule type" value="Genomic_DNA"/>
</dbReference>
<organism evidence="3 4">
    <name type="scientific">Bacillus thuringiensis HD-771</name>
    <dbReference type="NCBI Taxonomy" id="1218175"/>
    <lineage>
        <taxon>Bacteria</taxon>
        <taxon>Bacillati</taxon>
        <taxon>Bacillota</taxon>
        <taxon>Bacilli</taxon>
        <taxon>Bacillales</taxon>
        <taxon>Bacillaceae</taxon>
        <taxon>Bacillus</taxon>
        <taxon>Bacillus cereus group</taxon>
    </lineage>
</organism>
<dbReference type="AlphaFoldDB" id="A0A9W3J5E2"/>
<dbReference type="PANTHER" id="PTHR37813">
    <property type="entry name" value="FELS-2 PROPHAGE PROTEIN"/>
    <property type="match status" value="1"/>
</dbReference>
<keyword evidence="1" id="KW-1188">Viral release from host cell</keyword>
<feature type="domain" description="Phage tail tape measure protein" evidence="2">
    <location>
        <begin position="112"/>
        <end position="309"/>
    </location>
</feature>
<dbReference type="Proteomes" id="UP000005259">
    <property type="component" value="Chromosome"/>
</dbReference>
<proteinExistence type="predicted"/>
<dbReference type="PANTHER" id="PTHR37813:SF1">
    <property type="entry name" value="FELS-2 PROPHAGE PROTEIN"/>
    <property type="match status" value="1"/>
</dbReference>